<comment type="caution">
    <text evidence="1">The sequence shown here is derived from an EMBL/GenBank/DDBJ whole genome shotgun (WGS) entry which is preliminary data.</text>
</comment>
<dbReference type="RefSeq" id="WP_200463199.1">
    <property type="nucleotide sequence ID" value="NZ_JAENRR010000002.1"/>
</dbReference>
<sequence length="119" mass="13847">MIRTYSGTKVISEVSYEIADSGEFLKTTEKEYSYSNDNVLGEEYSVYNTHTVPIEIKHFETAISTFNSQGFLLERKVYDESGELKETITLKYEQKEGNEMLLLLPPHFLLIDYPYTLRL</sequence>
<evidence type="ECO:0000313" key="2">
    <source>
        <dbReference type="Proteomes" id="UP000605676"/>
    </source>
</evidence>
<gene>
    <name evidence="1" type="ORF">JIV24_01355</name>
</gene>
<reference evidence="1 2" key="1">
    <citation type="submission" date="2021-01" db="EMBL/GenBank/DDBJ databases">
        <title>Carboxyliciviraga sp.nov., isolated from coastal sediments.</title>
        <authorList>
            <person name="Lu D."/>
            <person name="Zhang T."/>
        </authorList>
    </citation>
    <scope>NUCLEOTIDE SEQUENCE [LARGE SCALE GENOMIC DNA]</scope>
    <source>
        <strain evidence="1 2">N1Y132</strain>
    </source>
</reference>
<accession>A0ABS1HEB7</accession>
<evidence type="ECO:0000313" key="1">
    <source>
        <dbReference type="EMBL" id="MBK3515967.1"/>
    </source>
</evidence>
<protein>
    <submittedName>
        <fullName evidence="1">Uncharacterized protein</fullName>
    </submittedName>
</protein>
<keyword evidence="2" id="KW-1185">Reference proteome</keyword>
<name>A0ABS1HEB7_9BACT</name>
<dbReference type="EMBL" id="JAENRR010000002">
    <property type="protein sequence ID" value="MBK3515967.1"/>
    <property type="molecule type" value="Genomic_DNA"/>
</dbReference>
<proteinExistence type="predicted"/>
<dbReference type="Proteomes" id="UP000605676">
    <property type="component" value="Unassembled WGS sequence"/>
</dbReference>
<organism evidence="1 2">
    <name type="scientific">Carboxylicivirga marina</name>
    <dbReference type="NCBI Taxonomy" id="2800988"/>
    <lineage>
        <taxon>Bacteria</taxon>
        <taxon>Pseudomonadati</taxon>
        <taxon>Bacteroidota</taxon>
        <taxon>Bacteroidia</taxon>
        <taxon>Marinilabiliales</taxon>
        <taxon>Marinilabiliaceae</taxon>
        <taxon>Carboxylicivirga</taxon>
    </lineage>
</organism>